<keyword evidence="1" id="KW-0472">Membrane</keyword>
<feature type="transmembrane region" description="Helical" evidence="1">
    <location>
        <begin position="46"/>
        <end position="66"/>
    </location>
</feature>
<evidence type="ECO:0000256" key="2">
    <source>
        <dbReference type="SAM" id="SignalP"/>
    </source>
</evidence>
<dbReference type="RefSeq" id="WP_270158388.1">
    <property type="nucleotide sequence ID" value="NZ_JAPNNL010000159.1"/>
</dbReference>
<feature type="chain" id="PRO_5045997003" evidence="2">
    <location>
        <begin position="18"/>
        <end position="287"/>
    </location>
</feature>
<feature type="transmembrane region" description="Helical" evidence="1">
    <location>
        <begin position="101"/>
        <end position="120"/>
    </location>
</feature>
<feature type="transmembrane region" description="Helical" evidence="1">
    <location>
        <begin position="250"/>
        <end position="272"/>
    </location>
</feature>
<organism evidence="3 4">
    <name type="scientific">Nonomuraea corallina</name>
    <dbReference type="NCBI Taxonomy" id="2989783"/>
    <lineage>
        <taxon>Bacteria</taxon>
        <taxon>Bacillati</taxon>
        <taxon>Actinomycetota</taxon>
        <taxon>Actinomycetes</taxon>
        <taxon>Streptosporangiales</taxon>
        <taxon>Streptosporangiaceae</taxon>
        <taxon>Nonomuraea</taxon>
    </lineage>
</organism>
<keyword evidence="2" id="KW-0732">Signal</keyword>
<feature type="transmembrane region" description="Helical" evidence="1">
    <location>
        <begin position="199"/>
        <end position="216"/>
    </location>
</feature>
<comment type="caution">
    <text evidence="3">The sequence shown here is derived from an EMBL/GenBank/DDBJ whole genome shotgun (WGS) entry which is preliminary data.</text>
</comment>
<proteinExistence type="predicted"/>
<evidence type="ECO:0000313" key="3">
    <source>
        <dbReference type="EMBL" id="MDA0637485.1"/>
    </source>
</evidence>
<dbReference type="PANTHER" id="PTHR40761:SF1">
    <property type="entry name" value="CONSERVED INTEGRAL MEMBRANE ALANINE VALINE AND LEUCINE RICH PROTEIN-RELATED"/>
    <property type="match status" value="1"/>
</dbReference>
<accession>A0ABT4SKG2</accession>
<name>A0ABT4SKG2_9ACTN</name>
<reference evidence="3" key="1">
    <citation type="submission" date="2022-11" db="EMBL/GenBank/DDBJ databases">
        <title>Nonomuraea corallina sp. nov., a new species of the genus Nonomuraea isolated from sea side sediment in Thai sea.</title>
        <authorList>
            <person name="Ngamcharungchit C."/>
            <person name="Matsumoto A."/>
            <person name="Suriyachadkun C."/>
            <person name="Panbangred W."/>
            <person name="Inahashi Y."/>
            <person name="Intra B."/>
        </authorList>
    </citation>
    <scope>NUCLEOTIDE SEQUENCE</scope>
    <source>
        <strain evidence="3">MCN248</strain>
    </source>
</reference>
<evidence type="ECO:0000313" key="4">
    <source>
        <dbReference type="Proteomes" id="UP001144036"/>
    </source>
</evidence>
<feature type="transmembrane region" description="Helical" evidence="1">
    <location>
        <begin position="132"/>
        <end position="154"/>
    </location>
</feature>
<keyword evidence="1" id="KW-1133">Transmembrane helix</keyword>
<keyword evidence="1" id="KW-0812">Transmembrane</keyword>
<keyword evidence="4" id="KW-1185">Reference proteome</keyword>
<dbReference type="Gene3D" id="1.10.3730.20">
    <property type="match status" value="1"/>
</dbReference>
<dbReference type="EMBL" id="JAPNNL010000159">
    <property type="protein sequence ID" value="MDA0637485.1"/>
    <property type="molecule type" value="Genomic_DNA"/>
</dbReference>
<protein>
    <submittedName>
        <fullName evidence="3">DMT family transporter</fullName>
    </submittedName>
</protein>
<feature type="signal peptide" evidence="2">
    <location>
        <begin position="1"/>
        <end position="17"/>
    </location>
</feature>
<dbReference type="NCBIfam" id="NF038012">
    <property type="entry name" value="DMT_1"/>
    <property type="match status" value="1"/>
</dbReference>
<evidence type="ECO:0000256" key="1">
    <source>
        <dbReference type="SAM" id="Phobius"/>
    </source>
</evidence>
<feature type="transmembrane region" description="Helical" evidence="1">
    <location>
        <begin position="160"/>
        <end position="178"/>
    </location>
</feature>
<gene>
    <name evidence="3" type="ORF">OUY22_29110</name>
</gene>
<dbReference type="Proteomes" id="UP001144036">
    <property type="component" value="Unassembled WGS sequence"/>
</dbReference>
<sequence length="287" mass="29632">MISVVLALLAAACNAAASNLQRQAARTLPTDEEFGPGELLTLIRRPVWLAGIAALIGGFVFQASALATGPLALVQPILVTELPFTLLLIPIVLGGHVGRQLWLAVATMTGGLAVFLLSARPGVGHDRPSMEVWALAATATIGAILGLCAVARLFGGRGRPALFGVATGFGFAFTAALMKETLATLESDPGSLATSWQPYAMVVAGLCSLFLLQVTFKSGPLVVAQPALTTSDPVASILYGTLMFGEDVRAGAWIVLEVAGMGAIFLGSVMLARAPLLRELASPSQGR</sequence>
<feature type="transmembrane region" description="Helical" evidence="1">
    <location>
        <begin position="73"/>
        <end position="95"/>
    </location>
</feature>
<dbReference type="PANTHER" id="PTHR40761">
    <property type="entry name" value="CONSERVED INTEGRAL MEMBRANE ALANINE VALINE AND LEUCINE RICH PROTEIN-RELATED"/>
    <property type="match status" value="1"/>
</dbReference>